<reference evidence="1" key="1">
    <citation type="journal article" date="2021" name="PeerJ">
        <title>Extensive microbial diversity within the chicken gut microbiome revealed by metagenomics and culture.</title>
        <authorList>
            <person name="Gilroy R."/>
            <person name="Ravi A."/>
            <person name="Getino M."/>
            <person name="Pursley I."/>
            <person name="Horton D.L."/>
            <person name="Alikhan N.F."/>
            <person name="Baker D."/>
            <person name="Gharbi K."/>
            <person name="Hall N."/>
            <person name="Watson M."/>
            <person name="Adriaenssens E.M."/>
            <person name="Foster-Nyarko E."/>
            <person name="Jarju S."/>
            <person name="Secka A."/>
            <person name="Antonio M."/>
            <person name="Oren A."/>
            <person name="Chaudhuri R.R."/>
            <person name="La Ragione R."/>
            <person name="Hildebrand F."/>
            <person name="Pallen M.J."/>
        </authorList>
    </citation>
    <scope>NUCLEOTIDE SEQUENCE</scope>
    <source>
        <strain evidence="1">ChiBcec21-2208</strain>
    </source>
</reference>
<sequence>MSKVIYDNMSIGVLELRITERLQGLEYWGDLNLSRHEYESLNRRLKDAIQNDTARSDLSVLRQYPVCTVTVAVFLMRYEYDDNFWGAFADALDLTLYPQSQGAVGELFLETIRAHQFQVAPQEDKRRYISTLQLQLAAPPDSSLPDLFYTLQNDGNDFFDPHLLLEALTSWRAYLIRKPLQAFLERFRDTRALDLIIRIREVMQTIDSGALPDSPLAEQYLAWRGDEKNTHSGQQTGKKDWRPHLIYEADGRGLCVVLPGVPLEKQWIEEVRWKITSSTNKSWQCINQVFAARGIHYTAEGSIAVQPAENYTVELFHAEAEGERLGTREIFGIERGKVLLFDLNGMPLFRSNWLPEQGLILISDPEAQWQTSASIQKEKLYAPMLGEYTAWMLTPMAGYGTLTCVRSGTASAAILQTRSHVQMHYEGATLFMLPISPYQPPLFTDFPAVRILTETEQERESLTLVFAGQKHSLSLKPDGTVVLKDFVSENPQYGRYSLRIYQGHQLIRFSEFYYVPAIESDYSPDNPWEYMGLRSKRFLHFFPPENVSLEFSNATGTETSEGLSVTFPPECTKLEGTLRVQKGDVNICIGLELPVLPCRWSILDAISPDEILPSSVSVHDFIQKSFLLRAQLYGNCVKDSYTVDLCSANGTEQQVPVLFNSRNTTSLALAAFSDTVANIPLPAVLLLRNAKHPNQPVLLLSITETPEFLIRPAVSKKRNALFFSASQNLPDILELTMYGNATGTIYLDCSTAELITRKEQSRLRISCLQSLPDGIYIATASSQRESDFLLMGNAPLTVAKNVFAVPSCAKVRPEEVQTPKAYIQQVVYDILRYSSSKTADFAASCSMQVVPSATWREIALDDIDLLELTALAEFAQNHQVSHRMQRQICLLMQRISETILTGHARWQLLCLLVQLHCRQDIFDLCRTQYSLVLFECVGNQASCLEIARELNAYSRELSLLVLEQQQLTIREVLQPNLKLLGQEALFSMLGVPGDVEFSKAQEMRKAFLEQRPGNGVQITLCKELSGDMNVVSETIQIDGGHVQLNYQADQVVDALFFDQNRYVDLYANWAKNTEYLAGTEAFSRQKELIVRAVKDGQKTLIDGLRSLRFGEANWIVEPYAHALYARQVEGCMQVLPTVDSYPRFFYLMGISALLFCLRGLPIVSEVLVKSSELFLARAAQVAPRILQRDMVMASTYVYLKKRSGPYGNESKRDY</sequence>
<comment type="caution">
    <text evidence="1">The sequence shown here is derived from an EMBL/GenBank/DDBJ whole genome shotgun (WGS) entry which is preliminary data.</text>
</comment>
<dbReference type="AlphaFoldDB" id="A0A921IK44"/>
<name>A0A921IK44_9FIRM</name>
<protein>
    <submittedName>
        <fullName evidence="1">Uncharacterized protein</fullName>
    </submittedName>
</protein>
<organism evidence="1 2">
    <name type="scientific">Subdoligranulum variabile</name>
    <dbReference type="NCBI Taxonomy" id="214851"/>
    <lineage>
        <taxon>Bacteria</taxon>
        <taxon>Bacillati</taxon>
        <taxon>Bacillota</taxon>
        <taxon>Clostridia</taxon>
        <taxon>Eubacteriales</taxon>
        <taxon>Oscillospiraceae</taxon>
        <taxon>Subdoligranulum</taxon>
    </lineage>
</organism>
<evidence type="ECO:0000313" key="1">
    <source>
        <dbReference type="EMBL" id="HJG27248.1"/>
    </source>
</evidence>
<accession>A0A921IK44</accession>
<dbReference type="Proteomes" id="UP000782880">
    <property type="component" value="Unassembled WGS sequence"/>
</dbReference>
<reference evidence="1" key="2">
    <citation type="submission" date="2021-09" db="EMBL/GenBank/DDBJ databases">
        <authorList>
            <person name="Gilroy R."/>
        </authorList>
    </citation>
    <scope>NUCLEOTIDE SEQUENCE</scope>
    <source>
        <strain evidence="1">ChiBcec21-2208</strain>
    </source>
</reference>
<gene>
    <name evidence="1" type="ORF">K8V20_01175</name>
</gene>
<evidence type="ECO:0000313" key="2">
    <source>
        <dbReference type="Proteomes" id="UP000782880"/>
    </source>
</evidence>
<proteinExistence type="predicted"/>
<dbReference type="EMBL" id="DYVE01000037">
    <property type="protein sequence ID" value="HJG27248.1"/>
    <property type="molecule type" value="Genomic_DNA"/>
</dbReference>